<feature type="repeat" description="ANK" evidence="1">
    <location>
        <begin position="814"/>
        <end position="846"/>
    </location>
</feature>
<name>A0A364MUZ2_STELY</name>
<dbReference type="InterPro" id="IPR000719">
    <property type="entry name" value="Prot_kinase_dom"/>
</dbReference>
<feature type="repeat" description="ANK" evidence="1">
    <location>
        <begin position="558"/>
        <end position="590"/>
    </location>
</feature>
<keyword evidence="5" id="KW-0418">Kinase</keyword>
<dbReference type="SMART" id="SM00220">
    <property type="entry name" value="S_TKc"/>
    <property type="match status" value="1"/>
</dbReference>
<organism evidence="5 6">
    <name type="scientific">Stemphylium lycopersici</name>
    <name type="common">Tomato gray leaf spot disease fungus</name>
    <name type="synonym">Thyrospora lycopersici</name>
    <dbReference type="NCBI Taxonomy" id="183478"/>
    <lineage>
        <taxon>Eukaryota</taxon>
        <taxon>Fungi</taxon>
        <taxon>Dikarya</taxon>
        <taxon>Ascomycota</taxon>
        <taxon>Pezizomycotina</taxon>
        <taxon>Dothideomycetes</taxon>
        <taxon>Pleosporomycetidae</taxon>
        <taxon>Pleosporales</taxon>
        <taxon>Pleosporineae</taxon>
        <taxon>Pleosporaceae</taxon>
        <taxon>Stemphylium</taxon>
    </lineage>
</organism>
<feature type="compositionally biased region" description="Polar residues" evidence="2">
    <location>
        <begin position="1"/>
        <end position="12"/>
    </location>
</feature>
<feature type="repeat" description="ANK" evidence="1">
    <location>
        <begin position="971"/>
        <end position="1003"/>
    </location>
</feature>
<dbReference type="GO" id="GO:0004674">
    <property type="term" value="F:protein serine/threonine kinase activity"/>
    <property type="evidence" value="ECO:0007669"/>
    <property type="project" value="UniProtKB-KW"/>
</dbReference>
<keyword evidence="1" id="KW-0040">ANK repeat</keyword>
<dbReference type="SUPFAM" id="SSF56112">
    <property type="entry name" value="Protein kinase-like (PK-like)"/>
    <property type="match status" value="1"/>
</dbReference>
<dbReference type="PANTHER" id="PTHR35395:SF1">
    <property type="entry name" value="DUF6536 DOMAIN-CONTAINING PROTEIN"/>
    <property type="match status" value="1"/>
</dbReference>
<comment type="caution">
    <text evidence="5">The sequence shown here is derived from an EMBL/GenBank/DDBJ whole genome shotgun (WGS) entry which is preliminary data.</text>
</comment>
<keyword evidence="5" id="KW-0723">Serine/threonine-protein kinase</keyword>
<evidence type="ECO:0000313" key="6">
    <source>
        <dbReference type="Proteomes" id="UP000249619"/>
    </source>
</evidence>
<evidence type="ECO:0000259" key="4">
    <source>
        <dbReference type="PROSITE" id="PS50011"/>
    </source>
</evidence>
<dbReference type="PROSITE" id="PS50088">
    <property type="entry name" value="ANK_REPEAT"/>
    <property type="match status" value="5"/>
</dbReference>
<dbReference type="Gene3D" id="1.10.510.10">
    <property type="entry name" value="Transferase(Phosphotransferase) domain 1"/>
    <property type="match status" value="1"/>
</dbReference>
<keyword evidence="3" id="KW-1133">Transmembrane helix</keyword>
<feature type="compositionally biased region" description="Low complexity" evidence="2">
    <location>
        <begin position="59"/>
        <end position="71"/>
    </location>
</feature>
<dbReference type="STRING" id="183478.A0A364MUZ2"/>
<feature type="transmembrane region" description="Helical" evidence="3">
    <location>
        <begin position="1178"/>
        <end position="1199"/>
    </location>
</feature>
<gene>
    <name evidence="5" type="ORF">DDE83_007823</name>
</gene>
<dbReference type="InterPro" id="IPR036770">
    <property type="entry name" value="Ankyrin_rpt-contain_sf"/>
</dbReference>
<dbReference type="InterPro" id="IPR046623">
    <property type="entry name" value="DUF6536"/>
</dbReference>
<feature type="transmembrane region" description="Helical" evidence="3">
    <location>
        <begin position="1587"/>
        <end position="1606"/>
    </location>
</feature>
<dbReference type="InterPro" id="IPR002110">
    <property type="entry name" value="Ankyrin_rpt"/>
</dbReference>
<feature type="compositionally biased region" description="Polar residues" evidence="2">
    <location>
        <begin position="1624"/>
        <end position="1642"/>
    </location>
</feature>
<dbReference type="GO" id="GO:0005524">
    <property type="term" value="F:ATP binding"/>
    <property type="evidence" value="ECO:0007669"/>
    <property type="project" value="InterPro"/>
</dbReference>
<dbReference type="InterPro" id="IPR011009">
    <property type="entry name" value="Kinase-like_dom_sf"/>
</dbReference>
<dbReference type="SUPFAM" id="SSF48403">
    <property type="entry name" value="Ankyrin repeat"/>
    <property type="match status" value="2"/>
</dbReference>
<evidence type="ECO:0000256" key="2">
    <source>
        <dbReference type="SAM" id="MobiDB-lite"/>
    </source>
</evidence>
<dbReference type="Pfam" id="PF00069">
    <property type="entry name" value="Pkinase"/>
    <property type="match status" value="1"/>
</dbReference>
<dbReference type="Pfam" id="PF12796">
    <property type="entry name" value="Ank_2"/>
    <property type="match status" value="1"/>
</dbReference>
<feature type="compositionally biased region" description="Basic and acidic residues" evidence="2">
    <location>
        <begin position="24"/>
        <end position="38"/>
    </location>
</feature>
<dbReference type="PROSITE" id="PS00108">
    <property type="entry name" value="PROTEIN_KINASE_ST"/>
    <property type="match status" value="1"/>
</dbReference>
<feature type="transmembrane region" description="Helical" evidence="3">
    <location>
        <begin position="1496"/>
        <end position="1520"/>
    </location>
</feature>
<dbReference type="PROSITE" id="PS50011">
    <property type="entry name" value="PROTEIN_KINASE_DOM"/>
    <property type="match status" value="1"/>
</dbReference>
<accession>A0A364MUZ2</accession>
<dbReference type="Proteomes" id="UP000249619">
    <property type="component" value="Unassembled WGS sequence"/>
</dbReference>
<dbReference type="SMART" id="SM00248">
    <property type="entry name" value="ANK"/>
    <property type="match status" value="8"/>
</dbReference>
<keyword evidence="5" id="KW-0808">Transferase</keyword>
<keyword evidence="3" id="KW-0812">Transmembrane</keyword>
<feature type="domain" description="Protein kinase" evidence="4">
    <location>
        <begin position="104"/>
        <end position="404"/>
    </location>
</feature>
<dbReference type="PROSITE" id="PS50297">
    <property type="entry name" value="ANK_REP_REGION"/>
    <property type="match status" value="2"/>
</dbReference>
<feature type="repeat" description="ANK" evidence="1">
    <location>
        <begin position="886"/>
        <end position="918"/>
    </location>
</feature>
<evidence type="ECO:0000313" key="5">
    <source>
        <dbReference type="EMBL" id="RAR04451.1"/>
    </source>
</evidence>
<reference evidence="6" key="1">
    <citation type="submission" date="2018-05" db="EMBL/GenBank/DDBJ databases">
        <title>Draft genome sequence of Stemphylium lycopersici strain CIDEFI 213.</title>
        <authorList>
            <person name="Medina R."/>
            <person name="Franco M.E.E."/>
            <person name="Lucentini C.G."/>
            <person name="Saparrat M.C.N."/>
            <person name="Balatti P.A."/>
        </authorList>
    </citation>
    <scope>NUCLEOTIDE SEQUENCE [LARGE SCALE GENOMIC DNA]</scope>
    <source>
        <strain evidence="6">CIDEFI 213</strain>
    </source>
</reference>
<evidence type="ECO:0000256" key="1">
    <source>
        <dbReference type="PROSITE-ProRule" id="PRU00023"/>
    </source>
</evidence>
<dbReference type="EMBL" id="QGDH01000154">
    <property type="protein sequence ID" value="RAR04451.1"/>
    <property type="molecule type" value="Genomic_DNA"/>
</dbReference>
<sequence>MVDVQSISSSDGSGPARQEPDDDPTGRAEPEQTSRSRSDPGFSSDSPPYISEYASRPRSSQSVNISGSSGVRPQSVRPSAIRSELENLFEELRPETLAGPVALIGRPKKLGEGGQFYVYRQEVGFMGPGFCDRSLVAVKRPKISATHENSDSPIDLADPKVQRSLGYIRNEIRALTHAGLQRHPNIVTLLSWAFGEEWDRPLVLVLELAHEDLATALKQNDAPPDHLKLRFCNDIANGLGAIHEAQLVHGDLKPENVLIFREETGFVAKLADFGYSADGSDMSTQAAGGTLGWQPPEIKPSFLGDCFSYGLLVWSVLFLRGKTPPLRARESRRELALADVRARTSLYDNQTTSKDDDPHATYNFVPNIYAWEIQPRSAVLLEGLYRNSKQSSVVLQSITSEEALSIGLHFTVKTSAANTESWQIARKFLEISADLGNFTARGIASRVCRTICDFTNNEQATKWLELAAETGSTHARADLRALDPRRLEQTLELFRSYGGYNMFYWRPAQLSVAFVPQNVAADESKSTLHGLAAFGSCKNLQRYLNQHRSAPIDEFSERKETALHVACACGSWGHTKLLIEQGADPSIKCTEFKTTSLHWAFAFDSKTCGIAVKAMIEAGANVNALTPPNVELPFPHYPFVLPAGTPLHWAVATSSHDAIRALIEEGANPLLRNGSDPYMYDDRIRHMYAVGGPDAEGCTSREPGCLGLSAVDLAAVHRDPFLLQLVAERKQIVDINAADEEGFTVLHRLATSQIFRTSQSVRYSAQMFRELDETALLRALIVAIQKLGGDIERLTSDADTAIQKKQRDTDLPKSSYTPLMLAMLEADHSLVRALLDCGASANKANASQATALFHISHRANAEQPQLLQCFQTLFNHGASLNHHSSNENTALLTAAQGKVRNVFELFLSLGAHIDERDKSGRTVFPGKSVFAFFASFDDSSDEFLLKVLDRYVFHSSEHERKRRVIQGGSHSGSTLLHECAGFAMPNCVRALLYYGARVNALERRTSTRTQGAGSTTKAVLYETPLDRLKSARSFNEGMFKNRNKLSQNQWNIRKARWETVVRERKLFGPTRDVHGVHQIIAPLIASEETRDEQIITLSELPSQTRVMNSPDVENSMDSGTQLGTGTTQTAGASLSVKYTVSHPKNMMERIEELEHRIFGTHVYGRFHDTFIAGWRAGLLRAFLLCFFALITNIAIYASLGSTFDTVKGTAIIIGESCSSVQSANIGIHAALNILSTLVLGASTYAMQGLTSPSRKEVDATHAKGKWLEIGTSSVRNLLHPTVSSLVSNQICRMKIANRLNFNAVFFITTQANQYAIALVAENYLDDTSFQPTEQNVSPTLFSPAVSANADCHGHSCSFDVRSASRIIELLQDARDKTMDINFIRMESRQCMQNYSTGCQREYSDILVVSTSVISQPPLLWARYPQRLVSVETGETNQDPFNWICSDLMDPNDAEPDRCSLEIAMDRFDSGGNWTIQCYPVSHCLARTIDSTCQLQFYGYLMIAVVVFGVIKVLTICYLVFERPAGQYLRAIGDAIASFLEREDSTTKDMCLITSQQVRKHGHQTRYEPQVYTDTRPRWFTAANTTEFFASIGVSALYIVVLSLSLCSSQSMAPKALLSPMGWVSPTSSPSRPSNAMTSALRA</sequence>
<dbReference type="Pfam" id="PF20163">
    <property type="entry name" value="DUF6536"/>
    <property type="match status" value="1"/>
</dbReference>
<dbReference type="InterPro" id="IPR008271">
    <property type="entry name" value="Ser/Thr_kinase_AS"/>
</dbReference>
<keyword evidence="6" id="KW-1185">Reference proteome</keyword>
<feature type="region of interest" description="Disordered" evidence="2">
    <location>
        <begin position="1"/>
        <end position="78"/>
    </location>
</feature>
<feature type="region of interest" description="Disordered" evidence="2">
    <location>
        <begin position="1622"/>
        <end position="1642"/>
    </location>
</feature>
<feature type="repeat" description="ANK" evidence="1">
    <location>
        <begin position="642"/>
        <end position="674"/>
    </location>
</feature>
<dbReference type="PANTHER" id="PTHR35395">
    <property type="entry name" value="DUF6536 DOMAIN-CONTAINING PROTEIN"/>
    <property type="match status" value="1"/>
</dbReference>
<keyword evidence="3" id="KW-0472">Membrane</keyword>
<dbReference type="Gene3D" id="1.25.40.20">
    <property type="entry name" value="Ankyrin repeat-containing domain"/>
    <property type="match status" value="2"/>
</dbReference>
<protein>
    <submittedName>
        <fullName evidence="5">Serine/threonine protein kinase</fullName>
    </submittedName>
</protein>
<evidence type="ECO:0000256" key="3">
    <source>
        <dbReference type="SAM" id="Phobius"/>
    </source>
</evidence>
<proteinExistence type="predicted"/>